<evidence type="ECO:0000313" key="2">
    <source>
        <dbReference type="EMBL" id="KAJ8560021.1"/>
    </source>
</evidence>
<feature type="region of interest" description="Disordered" evidence="1">
    <location>
        <begin position="200"/>
        <end position="245"/>
    </location>
</feature>
<protein>
    <submittedName>
        <fullName evidence="2">Uncharacterized protein</fullName>
    </submittedName>
</protein>
<proteinExistence type="predicted"/>
<sequence>MPLGNDKLEKVIASPVSSKLGEKVLQDCAAIVKPYLAESLKSMSLNPDDCAEIVASICNEIPKGEEMMANENAPDTVRPVKVGPSEAKFGDPVLQDETHREKLKDTCRINIMIPDNPEDVQPATNAEVVSRSNKLRGSSGQHSSASKKHDISNGRHGHWGQPKKKESTTNEDAHLCVKKKDSLHLERKSEFSIKIEEVNIKEHKEKSLQQIDGMKQQNNKITNKMHSIEESGDKATKLSVRDEIT</sequence>
<feature type="compositionally biased region" description="Polar residues" evidence="1">
    <location>
        <begin position="215"/>
        <end position="225"/>
    </location>
</feature>
<comment type="caution">
    <text evidence="2">The sequence shown here is derived from an EMBL/GenBank/DDBJ whole genome shotgun (WGS) entry which is preliminary data.</text>
</comment>
<dbReference type="OrthoDB" id="200660at2759"/>
<feature type="compositionally biased region" description="Polar residues" evidence="1">
    <location>
        <begin position="130"/>
        <end position="144"/>
    </location>
</feature>
<dbReference type="Proteomes" id="UP001152561">
    <property type="component" value="Unassembled WGS sequence"/>
</dbReference>
<feature type="compositionally biased region" description="Basic and acidic residues" evidence="1">
    <location>
        <begin position="226"/>
        <end position="245"/>
    </location>
</feature>
<evidence type="ECO:0000256" key="1">
    <source>
        <dbReference type="SAM" id="MobiDB-lite"/>
    </source>
</evidence>
<dbReference type="AlphaFoldDB" id="A0A9Q1MGV5"/>
<feature type="compositionally biased region" description="Basic and acidic residues" evidence="1">
    <location>
        <begin position="163"/>
        <end position="181"/>
    </location>
</feature>
<reference evidence="3" key="1">
    <citation type="journal article" date="2023" name="Proc. Natl. Acad. Sci. U.S.A.">
        <title>Genomic and structural basis for evolution of tropane alkaloid biosynthesis.</title>
        <authorList>
            <person name="Wanga Y.-J."/>
            <person name="Taina T."/>
            <person name="Yua J.-Y."/>
            <person name="Lia J."/>
            <person name="Xua B."/>
            <person name="Chenc J."/>
            <person name="D'Auriad J.C."/>
            <person name="Huanga J.-P."/>
            <person name="Huanga S.-X."/>
        </authorList>
    </citation>
    <scope>NUCLEOTIDE SEQUENCE [LARGE SCALE GENOMIC DNA]</scope>
    <source>
        <strain evidence="3">cv. KIB-2019</strain>
    </source>
</reference>
<feature type="region of interest" description="Disordered" evidence="1">
    <location>
        <begin position="114"/>
        <end position="181"/>
    </location>
</feature>
<dbReference type="EMBL" id="JAJAGQ010000006">
    <property type="protein sequence ID" value="KAJ8560021.1"/>
    <property type="molecule type" value="Genomic_DNA"/>
</dbReference>
<organism evidence="2 3">
    <name type="scientific">Anisodus acutangulus</name>
    <dbReference type="NCBI Taxonomy" id="402998"/>
    <lineage>
        <taxon>Eukaryota</taxon>
        <taxon>Viridiplantae</taxon>
        <taxon>Streptophyta</taxon>
        <taxon>Embryophyta</taxon>
        <taxon>Tracheophyta</taxon>
        <taxon>Spermatophyta</taxon>
        <taxon>Magnoliopsida</taxon>
        <taxon>eudicotyledons</taxon>
        <taxon>Gunneridae</taxon>
        <taxon>Pentapetalae</taxon>
        <taxon>asterids</taxon>
        <taxon>lamiids</taxon>
        <taxon>Solanales</taxon>
        <taxon>Solanaceae</taxon>
        <taxon>Solanoideae</taxon>
        <taxon>Hyoscyameae</taxon>
        <taxon>Anisodus</taxon>
    </lineage>
</organism>
<keyword evidence="3" id="KW-1185">Reference proteome</keyword>
<gene>
    <name evidence="2" type="ORF">K7X08_004079</name>
</gene>
<evidence type="ECO:0000313" key="3">
    <source>
        <dbReference type="Proteomes" id="UP001152561"/>
    </source>
</evidence>
<name>A0A9Q1MGV5_9SOLA</name>
<accession>A0A9Q1MGV5</accession>